<evidence type="ECO:0000256" key="4">
    <source>
        <dbReference type="ARBA" id="ARBA00022553"/>
    </source>
</evidence>
<dbReference type="Pfam" id="PF00501">
    <property type="entry name" value="AMP-binding"/>
    <property type="match status" value="2"/>
</dbReference>
<dbReference type="Gene3D" id="3.40.50.720">
    <property type="entry name" value="NAD(P)-binding Rossmann-like Domain"/>
    <property type="match status" value="1"/>
</dbReference>
<proteinExistence type="inferred from homology"/>
<dbReference type="InterPro" id="IPR023213">
    <property type="entry name" value="CAT-like_dom_sf"/>
</dbReference>
<evidence type="ECO:0000313" key="10">
    <source>
        <dbReference type="EMBL" id="MCE5171984.1"/>
    </source>
</evidence>
<evidence type="ECO:0000313" key="11">
    <source>
        <dbReference type="Proteomes" id="UP001199916"/>
    </source>
</evidence>
<dbReference type="InterPro" id="IPR010080">
    <property type="entry name" value="Thioester_reductase-like_dom"/>
</dbReference>
<dbReference type="InterPro" id="IPR006162">
    <property type="entry name" value="Ppantetheine_attach_site"/>
</dbReference>
<dbReference type="Gene3D" id="3.30.300.30">
    <property type="match status" value="2"/>
</dbReference>
<dbReference type="PROSITE" id="PS00012">
    <property type="entry name" value="PHOSPHOPANTETHEINE"/>
    <property type="match status" value="1"/>
</dbReference>
<dbReference type="InterPro" id="IPR013120">
    <property type="entry name" value="FAR_NAD-bd"/>
</dbReference>
<dbReference type="Proteomes" id="UP001199916">
    <property type="component" value="Unassembled WGS sequence"/>
</dbReference>
<evidence type="ECO:0000256" key="8">
    <source>
        <dbReference type="ARBA" id="ARBA00023268"/>
    </source>
</evidence>
<name>A0ABS8YQV9_9BACL</name>
<dbReference type="Pfam" id="PF13193">
    <property type="entry name" value="AMP-binding_C"/>
    <property type="match status" value="2"/>
</dbReference>
<keyword evidence="6" id="KW-0677">Repeat</keyword>
<dbReference type="NCBIfam" id="TIGR01733">
    <property type="entry name" value="AA-adenyl-dom"/>
    <property type="match status" value="2"/>
</dbReference>
<dbReference type="SUPFAM" id="SSF52777">
    <property type="entry name" value="CoA-dependent acyltransferases"/>
    <property type="match status" value="3"/>
</dbReference>
<evidence type="ECO:0000256" key="2">
    <source>
        <dbReference type="ARBA" id="ARBA00006432"/>
    </source>
</evidence>
<dbReference type="NCBIfam" id="NF003417">
    <property type="entry name" value="PRK04813.1"/>
    <property type="match status" value="2"/>
</dbReference>
<dbReference type="InterPro" id="IPR025110">
    <property type="entry name" value="AMP-bd_C"/>
</dbReference>
<evidence type="ECO:0000256" key="1">
    <source>
        <dbReference type="ARBA" id="ARBA00001957"/>
    </source>
</evidence>
<dbReference type="InterPro" id="IPR020845">
    <property type="entry name" value="AMP-binding_CS"/>
</dbReference>
<gene>
    <name evidence="10" type="ORF">LQV63_22130</name>
</gene>
<evidence type="ECO:0000256" key="5">
    <source>
        <dbReference type="ARBA" id="ARBA00022598"/>
    </source>
</evidence>
<comment type="cofactor">
    <cofactor evidence="1">
        <name>pantetheine 4'-phosphate</name>
        <dbReference type="ChEBI" id="CHEBI:47942"/>
    </cofactor>
</comment>
<dbReference type="InterPro" id="IPR036291">
    <property type="entry name" value="NAD(P)-bd_dom_sf"/>
</dbReference>
<dbReference type="PANTHER" id="PTHR45527">
    <property type="entry name" value="NONRIBOSOMAL PEPTIDE SYNTHETASE"/>
    <property type="match status" value="1"/>
</dbReference>
<evidence type="ECO:0000256" key="6">
    <source>
        <dbReference type="ARBA" id="ARBA00022737"/>
    </source>
</evidence>
<dbReference type="NCBIfam" id="TIGR01746">
    <property type="entry name" value="Thioester-redct"/>
    <property type="match status" value="1"/>
</dbReference>
<organism evidence="10 11">
    <name type="scientific">Paenibacillus profundus</name>
    <dbReference type="NCBI Taxonomy" id="1173085"/>
    <lineage>
        <taxon>Bacteria</taxon>
        <taxon>Bacillati</taxon>
        <taxon>Bacillota</taxon>
        <taxon>Bacilli</taxon>
        <taxon>Bacillales</taxon>
        <taxon>Paenibacillaceae</taxon>
        <taxon>Paenibacillus</taxon>
    </lineage>
</organism>
<dbReference type="PROSITE" id="PS00455">
    <property type="entry name" value="AMP_BINDING"/>
    <property type="match status" value="2"/>
</dbReference>
<dbReference type="SMART" id="SM00823">
    <property type="entry name" value="PKS_PP"/>
    <property type="match status" value="2"/>
</dbReference>
<dbReference type="RefSeq" id="WP_233698298.1">
    <property type="nucleotide sequence ID" value="NZ_JAJNBZ010000022.1"/>
</dbReference>
<dbReference type="InterPro" id="IPR020806">
    <property type="entry name" value="PKS_PP-bd"/>
</dbReference>
<dbReference type="InterPro" id="IPR045851">
    <property type="entry name" value="AMP-bd_C_sf"/>
</dbReference>
<dbReference type="CDD" id="cd19531">
    <property type="entry name" value="LCL_NRPS-like"/>
    <property type="match status" value="1"/>
</dbReference>
<dbReference type="Pfam" id="PF07993">
    <property type="entry name" value="NAD_binding_4"/>
    <property type="match status" value="1"/>
</dbReference>
<protein>
    <submittedName>
        <fullName evidence="10">Amino acid adenylation domain-containing protein</fullName>
    </submittedName>
</protein>
<dbReference type="SUPFAM" id="SSF51735">
    <property type="entry name" value="NAD(P)-binding Rossmann-fold domains"/>
    <property type="match status" value="1"/>
</dbReference>
<dbReference type="InterPro" id="IPR000873">
    <property type="entry name" value="AMP-dep_synth/lig_dom"/>
</dbReference>
<dbReference type="Gene3D" id="1.10.1200.10">
    <property type="entry name" value="ACP-like"/>
    <property type="match status" value="2"/>
</dbReference>
<keyword evidence="8" id="KW-0511">Multifunctional enzyme</keyword>
<dbReference type="PANTHER" id="PTHR45527:SF1">
    <property type="entry name" value="FATTY ACID SYNTHASE"/>
    <property type="match status" value="1"/>
</dbReference>
<keyword evidence="5" id="KW-0436">Ligase</keyword>
<dbReference type="CDD" id="cd05235">
    <property type="entry name" value="SDR_e1"/>
    <property type="match status" value="1"/>
</dbReference>
<accession>A0ABS8YQV9</accession>
<dbReference type="SUPFAM" id="SSF47336">
    <property type="entry name" value="ACP-like"/>
    <property type="match status" value="2"/>
</dbReference>
<dbReference type="Gene3D" id="2.30.38.10">
    <property type="entry name" value="Luciferase, Domain 3"/>
    <property type="match status" value="2"/>
</dbReference>
<keyword evidence="3" id="KW-0596">Phosphopantetheine</keyword>
<dbReference type="InterPro" id="IPR036736">
    <property type="entry name" value="ACP-like_sf"/>
</dbReference>
<dbReference type="Gene3D" id="3.30.559.10">
    <property type="entry name" value="Chloramphenicol acetyltransferase-like domain"/>
    <property type="match status" value="1"/>
</dbReference>
<dbReference type="Gene3D" id="3.40.50.980">
    <property type="match status" value="4"/>
</dbReference>
<dbReference type="EMBL" id="JAJNBZ010000022">
    <property type="protein sequence ID" value="MCE5171984.1"/>
    <property type="molecule type" value="Genomic_DNA"/>
</dbReference>
<dbReference type="Gene3D" id="3.30.559.30">
    <property type="entry name" value="Nonribosomal peptide synthetase, condensation domain"/>
    <property type="match status" value="3"/>
</dbReference>
<dbReference type="Pfam" id="PF00550">
    <property type="entry name" value="PP-binding"/>
    <property type="match status" value="2"/>
</dbReference>
<feature type="domain" description="Carrier" evidence="9">
    <location>
        <begin position="720"/>
        <end position="795"/>
    </location>
</feature>
<dbReference type="SUPFAM" id="SSF56801">
    <property type="entry name" value="Acetyl-CoA synthetase-like"/>
    <property type="match status" value="2"/>
</dbReference>
<evidence type="ECO:0000256" key="3">
    <source>
        <dbReference type="ARBA" id="ARBA00022450"/>
    </source>
</evidence>
<dbReference type="InterPro" id="IPR009081">
    <property type="entry name" value="PP-bd_ACP"/>
</dbReference>
<comment type="caution">
    <text evidence="10">The sequence shown here is derived from an EMBL/GenBank/DDBJ whole genome shotgun (WGS) entry which is preliminary data.</text>
</comment>
<dbReference type="InterPro" id="IPR010071">
    <property type="entry name" value="AA_adenyl_dom"/>
</dbReference>
<dbReference type="PROSITE" id="PS50075">
    <property type="entry name" value="CARRIER"/>
    <property type="match status" value="2"/>
</dbReference>
<feature type="domain" description="Carrier" evidence="9">
    <location>
        <begin position="1753"/>
        <end position="1829"/>
    </location>
</feature>
<keyword evidence="7" id="KW-0045">Antibiotic biosynthesis</keyword>
<comment type="similarity">
    <text evidence="2">Belongs to the ATP-dependent AMP-binding enzyme family.</text>
</comment>
<sequence>MASIQLTVEKLAGHDAHSFELPADTVRLLTERSSEHSVKLESVICGAWAALLSRFYNSEQVALHVVGSENGKGAHTIVSQSDVTIAGIVSIHDSLSSCADTVSMTCSAALEDGGVATYCWCGAGICPELPKDQDVSGLHGRFQYAGADGVTSPIFTIYYEQNHFQQTTIERLAVYFMQLLQEAARHPQKTIGELEMLTEQDKRQLIHDMNRTQVEYPKTFTVQALFEQQVLQAPDRVAVVEDERELTYRELNKKANQLARRLRKQGVTREQTVGIMAERTAEMVIGILAILKAGGTYVPLDPDHPQDRIQYVLEDSGTRLVLTSRLAADYLPGAIERVIIDDPDLATELEDNLSPVNQPEDLIYIIYTSGSTGRPKGVMVTHRNVIRLVKHTNYVKFGQDDRILQTGSLVFDASTFEIWGSLLNGLGLVLVDKTTILDAEQLEQAIIRHGVTIMFLTTALFIQLVDRNPRIFAPLRQLLVGGELMSPKHFYRAAKECAPIAISNIYGPTENTTFSTSFELKHEVDGTIPIGTPITNSTAYVVNEYGKLQPIGAVGELWVGGEGVARGYLNQEELTQEKFIDSPFVQGERIYKTGDLVRMLPNGSIEFVGRKDHQVKIRGYRMELGEIEAQIHAHEQVTEAIVIDFEETPGQKALCAYIVAEGEMSAVEIREYLSQHLPEYMVPAYFMFLDRMPLTINGKIDRAKLPQPEKRERAAAGYTAPVSETEIKLAYMWEELLGIAPIGTKDHFFELGGHSLKMAQLQAKIAAAFRVTLSFKELFANPFIGKLAALIDEGEAGRFEAIEPAEAKPHYRLAPAQTRMFALQQRGGVGMAYHIPLVYQVKGKLDAGRLEQALNRLVERHEAFRTSFHWEQDEVIQKVCAHTGFRMRLIAAEGRTAAELADEFVQPFQLDEAPLFRAALAKLGEDDHVLLLDIHHIVFDGTSLSIFAEELSALYEGKDLTPVRLQYKDYAEWQSQRKQDISAHEGHWLRVLEGELPVLELPADSPRPNVQSFEGDIVRVTLPAEAAAGLKQMALDQGTTLYMALLSIYNVLLSKYADKEDVIVGCAIAARTHADLNRMMGMFVNTLPIRSYPEGEKTFAAYLEEMKDTLLSAYEHQDYPLDSLIDRLQLKRDVSRNPLFDTVFVMQNMGDTSLQMGNAAFVSVPYHNGTSKFDLTLEAVENEESLSLNFEFCSKLFTRATVERMAEHFVQLAAQAAEQPKRKIGELEMITRQEQQQLIHEFNQTEADYPRNSTVHALFEEQARITPGRIALVAGERELTYGELNAEANRLARYLRQQGTKPEQPVGLFTERTAEMVIGVLAIMKAGGAYVPIDPDYPQERIQYLLEDSGAAIVLTSGHLAERLPEGLQRIGFSDPELSHESIDNLEHVNDADHLIYLMYTSGSTGKPKGVMVTHRNVVRLVKNTNFVTFQEDDCILQTGSLVFDASTFEIWGALLNGLRLVLVDKTTILDAEQLERAIAQHGITMMWLTSPLFTQLVEKNERLFAPVRTLLVGGDVLSPKHIYRVLHACAPIAIVNGYGPTENTTFSCCHQITEGRDGSIPIGMPIANSTAYVVNGYGKLQSIGVAGELWVGGDGVARGYLNRDDLTQENFIDSPFISGEKLYKTGDLVRWLPDGTIEFLGRKDHQVKIRGYRMELGEIEAQIRSHELVKETLVTDIEESAGQKALCAYIVAEGTLTAADIRQHLLSHLPDYMIPTYYAFLEQMPLTTNGKIDRAKLPAPSKQEWTATNYVPPANDTEMKLADMWQELLGIAAVGVCDNFFELGGHSLKAITLVAQLKQEFEVDVSDIFAYPTIRELAQHMKYRPNHMKDKLEQIREAYLHAASVEEDKAVSEGWIQYRSRNERYGRMDLSERARYRNVLLTGATGYLGAYLLRDLLVCTDSKVTAVVRGESSEQSRQRLNDKLAYYFGPSLAQQHGHRIVAINGNLSEERLGLEEDVYSKLSDEVDCIIHAAANVKHYGHYSEFVLNNVTATERLLELAAAGNKKEFHHVSTMSVGMGTIEGESEMLFTEDDLDVGQRHDNYYVQTKFAAEKQVEQARENGVNANIYRIGNIVFNSENGQFQENIHDNGFYNTVKAFIGLGAVPEAGQDTDLSYVDQVSRAIITLFDKPALHNETFHIYNPHRIGMSDMLAKRPEFSVMPLPMDRFLDYLFERYEQKADREAVENVMLHSGWMDEGTAQTSFVHAAERTTAVLGYLGFAWTAPGDTQITSMLNHCREVGFLSYPDK</sequence>
<dbReference type="InterPro" id="IPR001242">
    <property type="entry name" value="Condensation_dom"/>
</dbReference>
<reference evidence="10 11" key="1">
    <citation type="submission" date="2021-11" db="EMBL/GenBank/DDBJ databases">
        <title>Draft genome sequence of Paenibacillus profundus YoMME, a new Gram-positive bacteria with exoelectrogenic properties.</title>
        <authorList>
            <person name="Hubenova Y."/>
            <person name="Hubenova E."/>
            <person name="Manasiev Y."/>
            <person name="Peykov S."/>
            <person name="Mitov M."/>
        </authorList>
    </citation>
    <scope>NUCLEOTIDE SEQUENCE [LARGE SCALE GENOMIC DNA]</scope>
    <source>
        <strain evidence="10 11">YoMME</strain>
    </source>
</reference>
<dbReference type="Pfam" id="PF00668">
    <property type="entry name" value="Condensation"/>
    <property type="match status" value="1"/>
</dbReference>
<keyword evidence="11" id="KW-1185">Reference proteome</keyword>
<keyword evidence="4" id="KW-0597">Phosphoprotein</keyword>
<evidence type="ECO:0000259" key="9">
    <source>
        <dbReference type="PROSITE" id="PS50075"/>
    </source>
</evidence>
<evidence type="ECO:0000256" key="7">
    <source>
        <dbReference type="ARBA" id="ARBA00023194"/>
    </source>
</evidence>
<dbReference type="CDD" id="cd12117">
    <property type="entry name" value="A_NRPS_Srf_like"/>
    <property type="match status" value="2"/>
</dbReference>